<dbReference type="Gene3D" id="3.10.129.10">
    <property type="entry name" value="Hotdog Thioesterase"/>
    <property type="match status" value="1"/>
</dbReference>
<gene>
    <name evidence="2" type="ORF">GO014_17585</name>
</gene>
<organism evidence="2 3">
    <name type="scientific">Devosia marina</name>
    <dbReference type="NCBI Taxonomy" id="2683198"/>
    <lineage>
        <taxon>Bacteria</taxon>
        <taxon>Pseudomonadati</taxon>
        <taxon>Pseudomonadota</taxon>
        <taxon>Alphaproteobacteria</taxon>
        <taxon>Hyphomicrobiales</taxon>
        <taxon>Devosiaceae</taxon>
        <taxon>Devosia</taxon>
    </lineage>
</organism>
<evidence type="ECO:0000259" key="1">
    <source>
        <dbReference type="Pfam" id="PF01575"/>
    </source>
</evidence>
<dbReference type="InterPro" id="IPR052342">
    <property type="entry name" value="MCH/BMMD"/>
</dbReference>
<dbReference type="InterPro" id="IPR002539">
    <property type="entry name" value="MaoC-like_dom"/>
</dbReference>
<proteinExistence type="predicted"/>
<evidence type="ECO:0000313" key="2">
    <source>
        <dbReference type="EMBL" id="MVT00833.1"/>
    </source>
</evidence>
<dbReference type="InterPro" id="IPR029069">
    <property type="entry name" value="HotDog_dom_sf"/>
</dbReference>
<accession>A0A7X3FV92</accession>
<dbReference type="PANTHER" id="PTHR43664:SF1">
    <property type="entry name" value="BETA-METHYLMALYL-COA DEHYDRATASE"/>
    <property type="match status" value="1"/>
</dbReference>
<protein>
    <submittedName>
        <fullName evidence="2">Acyl dehydratase</fullName>
    </submittedName>
</protein>
<dbReference type="RefSeq" id="WP_157291624.1">
    <property type="nucleotide sequence ID" value="NZ_WQRF01000010.1"/>
</dbReference>
<feature type="domain" description="MaoC-like" evidence="1">
    <location>
        <begin position="29"/>
        <end position="121"/>
    </location>
</feature>
<dbReference type="SUPFAM" id="SSF54637">
    <property type="entry name" value="Thioesterase/thiol ester dehydrase-isomerase"/>
    <property type="match status" value="1"/>
</dbReference>
<evidence type="ECO:0000313" key="3">
    <source>
        <dbReference type="Proteomes" id="UP000438106"/>
    </source>
</evidence>
<dbReference type="PANTHER" id="PTHR43664">
    <property type="entry name" value="MONOAMINE OXIDASE-RELATED"/>
    <property type="match status" value="1"/>
</dbReference>
<keyword evidence="3" id="KW-1185">Reference proteome</keyword>
<name>A0A7X3FV92_9HYPH</name>
<reference evidence="2 3" key="1">
    <citation type="submission" date="2019-12" db="EMBL/GenBank/DDBJ databases">
        <title>Devosia maris sp. nov., isolated from the deep seawater.</title>
        <authorList>
            <person name="Liu Y."/>
        </authorList>
    </citation>
    <scope>NUCLEOTIDE SEQUENCE [LARGE SCALE GENOMIC DNA]</scope>
    <source>
        <strain evidence="2 3">L53-10-65</strain>
    </source>
</reference>
<sequence>MTEALKATMPAGKYFYDDLQVGAYFCTGRITVTESHIVAYAGMSGDFFDVHMDDRFAREQGFPGRIAHGLLGLALIDGLKNRADVQLQAIASLGWSDWSFKAPILAGDNIGATISIMDMRLTSSGDRGIAHLGFDVRNQDGVMVQSGRNALLMRRGSGN</sequence>
<dbReference type="Pfam" id="PF01575">
    <property type="entry name" value="MaoC_dehydratas"/>
    <property type="match status" value="1"/>
</dbReference>
<dbReference type="EMBL" id="WQRF01000010">
    <property type="protein sequence ID" value="MVT00833.1"/>
    <property type="molecule type" value="Genomic_DNA"/>
</dbReference>
<dbReference type="Proteomes" id="UP000438106">
    <property type="component" value="Unassembled WGS sequence"/>
</dbReference>
<dbReference type="AlphaFoldDB" id="A0A7X3FV92"/>
<comment type="caution">
    <text evidence="2">The sequence shown here is derived from an EMBL/GenBank/DDBJ whole genome shotgun (WGS) entry which is preliminary data.</text>
</comment>